<gene>
    <name evidence="14" type="ORF">TRIADDRAFT_59178</name>
</gene>
<dbReference type="OrthoDB" id="1058301at2759"/>
<dbReference type="RefSeq" id="XP_002115220.1">
    <property type="nucleotide sequence ID" value="XM_002115184.1"/>
</dbReference>
<evidence type="ECO:0000256" key="6">
    <source>
        <dbReference type="ARBA" id="ARBA00023098"/>
    </source>
</evidence>
<dbReference type="SUPFAM" id="SSF51695">
    <property type="entry name" value="PLC-like phosphodiesterases"/>
    <property type="match status" value="1"/>
</dbReference>
<dbReference type="GO" id="GO:0046475">
    <property type="term" value="P:glycerophospholipid catabolic process"/>
    <property type="evidence" value="ECO:0000318"/>
    <property type="project" value="GO_Central"/>
</dbReference>
<dbReference type="GeneID" id="6756433"/>
<keyword evidence="7" id="KW-0472">Membrane</keyword>
<evidence type="ECO:0000256" key="8">
    <source>
        <dbReference type="ARBA" id="ARBA00036083"/>
    </source>
</evidence>
<dbReference type="STRING" id="10228.B3S532"/>
<dbReference type="KEGG" id="tad:TRIADDRAFT_59178"/>
<evidence type="ECO:0000259" key="13">
    <source>
        <dbReference type="PROSITE" id="PS51704"/>
    </source>
</evidence>
<evidence type="ECO:0000256" key="5">
    <source>
        <dbReference type="ARBA" id="ARBA00022989"/>
    </source>
</evidence>
<evidence type="ECO:0000256" key="2">
    <source>
        <dbReference type="ARBA" id="ARBA00007277"/>
    </source>
</evidence>
<dbReference type="AlphaFoldDB" id="B3S532"/>
<keyword evidence="15" id="KW-1185">Reference proteome</keyword>
<comment type="catalytic activity">
    <reaction evidence="12">
        <text>N,1-di-(9Z-octadecenoyl)-sn-glycero-3-phosphoethanolamine + H2O = N-(9Z-octadecenoyl) ethanolamine + 1-(9Z-octadecenoyl)-sn-glycero-3-phosphate + H(+)</text>
        <dbReference type="Rhea" id="RHEA:56460"/>
        <dbReference type="ChEBI" id="CHEBI:15377"/>
        <dbReference type="ChEBI" id="CHEBI:15378"/>
        <dbReference type="ChEBI" id="CHEBI:71466"/>
        <dbReference type="ChEBI" id="CHEBI:74544"/>
        <dbReference type="ChEBI" id="CHEBI:85222"/>
    </reaction>
    <physiologicalReaction direction="left-to-right" evidence="12">
        <dbReference type="Rhea" id="RHEA:56461"/>
    </physiologicalReaction>
</comment>
<evidence type="ECO:0000313" key="14">
    <source>
        <dbReference type="EMBL" id="EDV22065.1"/>
    </source>
</evidence>
<keyword evidence="3" id="KW-0812">Transmembrane</keyword>
<dbReference type="CDD" id="cd08612">
    <property type="entry name" value="GDPD_GDE4"/>
    <property type="match status" value="1"/>
</dbReference>
<dbReference type="FunCoup" id="B3S532">
    <property type="interactions" value="603"/>
</dbReference>
<comment type="catalytic activity">
    <reaction evidence="8">
        <text>1-O-hexadecyl-sn-glycero-3-phosphocholine + H2O = 1-O-hexadecyl-sn-glycero-3-phosphate + choline + H(+)</text>
        <dbReference type="Rhea" id="RHEA:41143"/>
        <dbReference type="ChEBI" id="CHEBI:15354"/>
        <dbReference type="ChEBI" id="CHEBI:15377"/>
        <dbReference type="ChEBI" id="CHEBI:15378"/>
        <dbReference type="ChEBI" id="CHEBI:64496"/>
        <dbReference type="ChEBI" id="CHEBI:77580"/>
    </reaction>
    <physiologicalReaction direction="left-to-right" evidence="8">
        <dbReference type="Rhea" id="RHEA:41144"/>
    </physiologicalReaction>
</comment>
<dbReference type="GO" id="GO:0008081">
    <property type="term" value="F:phosphoric diester hydrolase activity"/>
    <property type="evidence" value="ECO:0000318"/>
    <property type="project" value="GO_Central"/>
</dbReference>
<evidence type="ECO:0000256" key="1">
    <source>
        <dbReference type="ARBA" id="ARBA00004370"/>
    </source>
</evidence>
<evidence type="ECO:0000256" key="10">
    <source>
        <dbReference type="ARBA" id="ARBA00047538"/>
    </source>
</evidence>
<comment type="subcellular location">
    <subcellularLocation>
        <location evidence="1">Membrane</location>
    </subcellularLocation>
</comment>
<organism evidence="14 15">
    <name type="scientific">Trichoplax adhaerens</name>
    <name type="common">Trichoplax reptans</name>
    <dbReference type="NCBI Taxonomy" id="10228"/>
    <lineage>
        <taxon>Eukaryota</taxon>
        <taxon>Metazoa</taxon>
        <taxon>Placozoa</taxon>
        <taxon>Uniplacotomia</taxon>
        <taxon>Trichoplacea</taxon>
        <taxon>Trichoplacidae</taxon>
        <taxon>Trichoplax</taxon>
    </lineage>
</organism>
<dbReference type="Proteomes" id="UP000009022">
    <property type="component" value="Unassembled WGS sequence"/>
</dbReference>
<dbReference type="InterPro" id="IPR052271">
    <property type="entry name" value="GDPD-Related"/>
</dbReference>
<feature type="domain" description="GP-PDE" evidence="13">
    <location>
        <begin position="35"/>
        <end position="321"/>
    </location>
</feature>
<dbReference type="Gene3D" id="3.20.20.190">
    <property type="entry name" value="Phosphatidylinositol (PI) phosphodiesterase"/>
    <property type="match status" value="1"/>
</dbReference>
<comment type="similarity">
    <text evidence="2">Belongs to the glycerophosphoryl diester phosphodiesterase family.</text>
</comment>
<dbReference type="InterPro" id="IPR017946">
    <property type="entry name" value="PLC-like_Pdiesterase_TIM-brl"/>
</dbReference>
<dbReference type="PANTHER" id="PTHR42758">
    <property type="entry name" value="PHOSPHATIDYLGLYCEROL PHOSPHOLIPASE C"/>
    <property type="match status" value="1"/>
</dbReference>
<comment type="catalytic activity">
    <reaction evidence="9">
        <text>N-(5Z,8Z,11Z,14Z-eicosatetraenoyl)-1-(9Z-octadecenoyl)-sn-glycero-3-phosphoethanolamine + H2O = N-(5Z,8Z,11Z,14Z-eicosatetraenoyl)-ethanolamine + 1-(9Z-octadecenoyl)-sn-glycero-3-phosphate + H(+)</text>
        <dbReference type="Rhea" id="RHEA:45544"/>
        <dbReference type="ChEBI" id="CHEBI:2700"/>
        <dbReference type="ChEBI" id="CHEBI:15377"/>
        <dbReference type="ChEBI" id="CHEBI:15378"/>
        <dbReference type="ChEBI" id="CHEBI:74544"/>
        <dbReference type="ChEBI" id="CHEBI:85223"/>
    </reaction>
    <physiologicalReaction direction="left-to-right" evidence="9">
        <dbReference type="Rhea" id="RHEA:45545"/>
    </physiologicalReaction>
</comment>
<evidence type="ECO:0000313" key="15">
    <source>
        <dbReference type="Proteomes" id="UP000009022"/>
    </source>
</evidence>
<dbReference type="HOGENOM" id="CLU_030006_5_0_1"/>
<reference evidence="14 15" key="1">
    <citation type="journal article" date="2008" name="Nature">
        <title>The Trichoplax genome and the nature of placozoans.</title>
        <authorList>
            <person name="Srivastava M."/>
            <person name="Begovic E."/>
            <person name="Chapman J."/>
            <person name="Putnam N.H."/>
            <person name="Hellsten U."/>
            <person name="Kawashima T."/>
            <person name="Kuo A."/>
            <person name="Mitros T."/>
            <person name="Salamov A."/>
            <person name="Carpenter M.L."/>
            <person name="Signorovitch A.Y."/>
            <person name="Moreno M.A."/>
            <person name="Kamm K."/>
            <person name="Grimwood J."/>
            <person name="Schmutz J."/>
            <person name="Shapiro H."/>
            <person name="Grigoriev I.V."/>
            <person name="Buss L.W."/>
            <person name="Schierwater B."/>
            <person name="Dellaporta S.L."/>
            <person name="Rokhsar D.S."/>
        </authorList>
    </citation>
    <scope>NUCLEOTIDE SEQUENCE [LARGE SCALE GENOMIC DNA]</scope>
    <source>
        <strain evidence="14 15">Grell-BS-1999</strain>
    </source>
</reference>
<dbReference type="eggNOG" id="KOG2258">
    <property type="taxonomic scope" value="Eukaryota"/>
</dbReference>
<keyword evidence="4" id="KW-0378">Hydrolase</keyword>
<dbReference type="EMBL" id="DS985250">
    <property type="protein sequence ID" value="EDV22065.1"/>
    <property type="molecule type" value="Genomic_DNA"/>
</dbReference>
<accession>B3S532</accession>
<dbReference type="PANTHER" id="PTHR42758:SF2">
    <property type="entry name" value="PHOSPHATIDYLGLYCEROL PHOSPHOLIPASE C"/>
    <property type="match status" value="1"/>
</dbReference>
<proteinExistence type="inferred from homology"/>
<dbReference type="Pfam" id="PF03009">
    <property type="entry name" value="GDPD"/>
    <property type="match status" value="1"/>
</dbReference>
<dbReference type="CTD" id="6756433"/>
<evidence type="ECO:0000256" key="7">
    <source>
        <dbReference type="ARBA" id="ARBA00023136"/>
    </source>
</evidence>
<keyword evidence="6" id="KW-0443">Lipid metabolism</keyword>
<sequence length="327" mass="37904">MFYVFLGLSTYIATSTFFLYNPQLLHGKKKSAIKCRHISHRGGAAENLENTITAFKQLLRLIAKIWFLSLLCSAIDCDTDMLEIDLHITKDGQVVVSHDDYLSRSCQKAIYVNQTDYQDLPMLEPPLKVTFTKDDWCYGDRSDRKIALLSEVFDAFANTPINMDLKVCDEKLIIQTDCLIRKYKRENITIWGSANDVVLQKLYLQNPEVPTFFSKRRVVITILLFYTGLLPFVPIKESYFEVIMPSIVKKVLNPELPIKSCAYAKFIDYLLMRPSLINHLKRRGIQVYLWVLNDENDFRRAFRLGADGIVTDYPTKLQKFLQKQKSD</sequence>
<evidence type="ECO:0000256" key="3">
    <source>
        <dbReference type="ARBA" id="ARBA00022692"/>
    </source>
</evidence>
<dbReference type="GO" id="GO:0004622">
    <property type="term" value="F:phosphatidylcholine lysophospholipase activity"/>
    <property type="evidence" value="ECO:0000318"/>
    <property type="project" value="GO_Central"/>
</dbReference>
<dbReference type="InterPro" id="IPR030395">
    <property type="entry name" value="GP_PDE_dom"/>
</dbReference>
<dbReference type="GO" id="GO:0005789">
    <property type="term" value="C:endoplasmic reticulum membrane"/>
    <property type="evidence" value="ECO:0000318"/>
    <property type="project" value="GO_Central"/>
</dbReference>
<dbReference type="OMA" id="VHVWTID"/>
<dbReference type="InParanoid" id="B3S532"/>
<evidence type="ECO:0000256" key="11">
    <source>
        <dbReference type="ARBA" id="ARBA00048580"/>
    </source>
</evidence>
<dbReference type="PROSITE" id="PS51704">
    <property type="entry name" value="GP_PDE"/>
    <property type="match status" value="1"/>
</dbReference>
<comment type="catalytic activity">
    <reaction evidence="10">
        <text>N-hexadecanoyl-1-(9Z-octadecenoyl)-sn-glycero-3-phosphoethanolamine + H2O = N-hexadecanoylethanolamine + 1-(9Z-octadecenoyl)-sn-glycero-3-phosphate + H(+)</text>
        <dbReference type="Rhea" id="RHEA:53168"/>
        <dbReference type="ChEBI" id="CHEBI:15377"/>
        <dbReference type="ChEBI" id="CHEBI:15378"/>
        <dbReference type="ChEBI" id="CHEBI:71464"/>
        <dbReference type="ChEBI" id="CHEBI:74544"/>
        <dbReference type="ChEBI" id="CHEBI:85217"/>
    </reaction>
    <physiologicalReaction direction="left-to-right" evidence="10">
        <dbReference type="Rhea" id="RHEA:53169"/>
    </physiologicalReaction>
</comment>
<evidence type="ECO:0000256" key="12">
    <source>
        <dbReference type="ARBA" id="ARBA00048947"/>
    </source>
</evidence>
<protein>
    <recommendedName>
        <fullName evidence="13">GP-PDE domain-containing protein</fullName>
    </recommendedName>
</protein>
<name>B3S532_TRIAD</name>
<evidence type="ECO:0000256" key="9">
    <source>
        <dbReference type="ARBA" id="ARBA00047392"/>
    </source>
</evidence>
<keyword evidence="5" id="KW-1133">Transmembrane helix</keyword>
<dbReference type="PhylomeDB" id="B3S532"/>
<evidence type="ECO:0000256" key="4">
    <source>
        <dbReference type="ARBA" id="ARBA00022801"/>
    </source>
</evidence>
<comment type="catalytic activity">
    <reaction evidence="11">
        <text>1-O-(1Z-octadecenyl)-sn-glycero-3-phospho-N-hexadecanoyl-ethanolamine + H2O = 1-O-(1Z-octadecenyl)-sn-glycero-3-phosphate + N-hexadecanoylethanolamine + H(+)</text>
        <dbReference type="Rhea" id="RHEA:53184"/>
        <dbReference type="ChEBI" id="CHEBI:15377"/>
        <dbReference type="ChEBI" id="CHEBI:15378"/>
        <dbReference type="ChEBI" id="CHEBI:71464"/>
        <dbReference type="ChEBI" id="CHEBI:137009"/>
        <dbReference type="ChEBI" id="CHEBI:137017"/>
    </reaction>
    <physiologicalReaction direction="left-to-right" evidence="11">
        <dbReference type="Rhea" id="RHEA:53185"/>
    </physiologicalReaction>
</comment>